<dbReference type="EMBL" id="JBCEZU010000221">
    <property type="protein sequence ID" value="KAK9523100.1"/>
    <property type="molecule type" value="Genomic_DNA"/>
</dbReference>
<organism evidence="2 3">
    <name type="scientific">Zoarces viviparus</name>
    <name type="common">Viviparous eelpout</name>
    <name type="synonym">Blennius viviparus</name>
    <dbReference type="NCBI Taxonomy" id="48416"/>
    <lineage>
        <taxon>Eukaryota</taxon>
        <taxon>Metazoa</taxon>
        <taxon>Chordata</taxon>
        <taxon>Craniata</taxon>
        <taxon>Vertebrata</taxon>
        <taxon>Euteleostomi</taxon>
        <taxon>Actinopterygii</taxon>
        <taxon>Neopterygii</taxon>
        <taxon>Teleostei</taxon>
        <taxon>Neoteleostei</taxon>
        <taxon>Acanthomorphata</taxon>
        <taxon>Eupercaria</taxon>
        <taxon>Perciformes</taxon>
        <taxon>Cottioidei</taxon>
        <taxon>Zoarcales</taxon>
        <taxon>Zoarcidae</taxon>
        <taxon>Zoarcinae</taxon>
        <taxon>Zoarces</taxon>
    </lineage>
</organism>
<name>A0AAW1EKT1_ZOAVI</name>
<evidence type="ECO:0000256" key="1">
    <source>
        <dbReference type="SAM" id="MobiDB-lite"/>
    </source>
</evidence>
<keyword evidence="3" id="KW-1185">Reference proteome</keyword>
<feature type="region of interest" description="Disordered" evidence="1">
    <location>
        <begin position="121"/>
        <end position="150"/>
    </location>
</feature>
<dbReference type="Proteomes" id="UP001488805">
    <property type="component" value="Unassembled WGS sequence"/>
</dbReference>
<gene>
    <name evidence="2" type="ORF">VZT92_019523</name>
</gene>
<reference evidence="2 3" key="1">
    <citation type="journal article" date="2024" name="Genome Biol. Evol.">
        <title>Chromosome-level genome assembly of the viviparous eelpout Zoarces viviparus.</title>
        <authorList>
            <person name="Fuhrmann N."/>
            <person name="Brasseur M.V."/>
            <person name="Bakowski C.E."/>
            <person name="Podsiadlowski L."/>
            <person name="Prost S."/>
            <person name="Krehenwinkel H."/>
            <person name="Mayer C."/>
        </authorList>
    </citation>
    <scope>NUCLEOTIDE SEQUENCE [LARGE SCALE GENOMIC DNA]</scope>
    <source>
        <strain evidence="2">NO-MEL_2022_Ind0_liver</strain>
    </source>
</reference>
<proteinExistence type="predicted"/>
<sequence>MPRNYTRKTTWGQTPLAEMESAAAEVMQGKKSLRKAGRDRNIDKTTLKRFIKKKKKGEVKSVAWGAVAEAKRIFTDEMEEELAKHLKQLADQFHGLAPVNWHLNTQRTTISLSLPIGQRNNVQESDVPVPLDDEFDKESSEDERSDPGNTDLSVGDFVLVNFATKHRSLRYVGMVEKVEDDEILTQFLRRIQGNKKEWERPMFAVKENDVAHVPKGDVVKKLPQTNRPGGTTRREQLFTFPCNLQGWNVEYR</sequence>
<feature type="compositionally biased region" description="Acidic residues" evidence="1">
    <location>
        <begin position="131"/>
        <end position="144"/>
    </location>
</feature>
<dbReference type="AlphaFoldDB" id="A0AAW1EKT1"/>
<accession>A0AAW1EKT1</accession>
<comment type="caution">
    <text evidence="2">The sequence shown here is derived from an EMBL/GenBank/DDBJ whole genome shotgun (WGS) entry which is preliminary data.</text>
</comment>
<evidence type="ECO:0000313" key="3">
    <source>
        <dbReference type="Proteomes" id="UP001488805"/>
    </source>
</evidence>
<protein>
    <submittedName>
        <fullName evidence="2">Uncharacterized protein</fullName>
    </submittedName>
</protein>
<evidence type="ECO:0000313" key="2">
    <source>
        <dbReference type="EMBL" id="KAK9523100.1"/>
    </source>
</evidence>